<dbReference type="Pfam" id="PF00589">
    <property type="entry name" value="Phage_integrase"/>
    <property type="match status" value="1"/>
</dbReference>
<dbReference type="SUPFAM" id="SSF56349">
    <property type="entry name" value="DNA breaking-rejoining enzymes"/>
    <property type="match status" value="1"/>
</dbReference>
<dbReference type="GO" id="GO:0003677">
    <property type="term" value="F:DNA binding"/>
    <property type="evidence" value="ECO:0007669"/>
    <property type="project" value="InterPro"/>
</dbReference>
<name>A0A0H5Q0Q5_9ZZZZ</name>
<evidence type="ECO:0000313" key="3">
    <source>
        <dbReference type="EMBL" id="CRY95433.1"/>
    </source>
</evidence>
<dbReference type="InterPro" id="IPR013762">
    <property type="entry name" value="Integrase-like_cat_sf"/>
</dbReference>
<geneLocation type="plasmid" evidence="3">
    <name>pRGRH0624</name>
</geneLocation>
<sequence length="151" mass="17361">MRTKGLTDRQLKLLCSALPWRDSLAMRIMRQTGLRVSDLLSLKKADIARKMVVKEKKTGKTRTVYLTAALVRECAIYASMHRGLKLFNCDRSTIYRSVHRTALAFGWENISAHSARKSFARAYCKKHGIEATQRELRHESLSTTLIYLQDM</sequence>
<dbReference type="InterPro" id="IPR011010">
    <property type="entry name" value="DNA_brk_join_enz"/>
</dbReference>
<dbReference type="PROSITE" id="PS51898">
    <property type="entry name" value="TYR_RECOMBINASE"/>
    <property type="match status" value="1"/>
</dbReference>
<evidence type="ECO:0000259" key="2">
    <source>
        <dbReference type="PROSITE" id="PS51898"/>
    </source>
</evidence>
<reference evidence="3" key="2">
    <citation type="submission" date="2015-07" db="EMBL/GenBank/DDBJ databases">
        <title>Plasmids, circular viruses and viroids from rat gut.</title>
        <authorList>
            <person name="Jorgensen T.J."/>
            <person name="Hansen M.A."/>
            <person name="Xu Z."/>
            <person name="Tabak M.A."/>
            <person name="Sorensen S.J."/>
            <person name="Hansen L.H."/>
        </authorList>
    </citation>
    <scope>NUCLEOTIDE SEQUENCE</scope>
    <source>
        <plasmid evidence="3">pRGRH0624</plasmid>
    </source>
</reference>
<keyword evidence="3" id="KW-0614">Plasmid</keyword>
<dbReference type="AlphaFoldDB" id="A0A0H5Q0Q5"/>
<dbReference type="EMBL" id="LN853251">
    <property type="protein sequence ID" value="CRY95433.1"/>
    <property type="molecule type" value="Genomic_DNA"/>
</dbReference>
<dbReference type="GO" id="GO:0006310">
    <property type="term" value="P:DNA recombination"/>
    <property type="evidence" value="ECO:0007669"/>
    <property type="project" value="UniProtKB-KW"/>
</dbReference>
<keyword evidence="1" id="KW-0233">DNA recombination</keyword>
<reference evidence="3" key="1">
    <citation type="submission" date="2015-06" db="EMBL/GenBank/DDBJ databases">
        <authorList>
            <person name="Joergensen T."/>
        </authorList>
    </citation>
    <scope>NUCLEOTIDE SEQUENCE</scope>
    <source>
        <plasmid evidence="3">pRGRH0624</plasmid>
    </source>
</reference>
<dbReference type="GO" id="GO:0015074">
    <property type="term" value="P:DNA integration"/>
    <property type="evidence" value="ECO:0007669"/>
    <property type="project" value="InterPro"/>
</dbReference>
<feature type="domain" description="Tyr recombinase" evidence="2">
    <location>
        <begin position="1"/>
        <end position="151"/>
    </location>
</feature>
<proteinExistence type="predicted"/>
<dbReference type="InterPro" id="IPR002104">
    <property type="entry name" value="Integrase_catalytic"/>
</dbReference>
<evidence type="ECO:0000256" key="1">
    <source>
        <dbReference type="ARBA" id="ARBA00023172"/>
    </source>
</evidence>
<accession>A0A0H5Q0Q5</accession>
<protein>
    <recommendedName>
        <fullName evidence="2">Tyr recombinase domain-containing protein</fullName>
    </recommendedName>
</protein>
<dbReference type="Gene3D" id="1.10.443.10">
    <property type="entry name" value="Intergrase catalytic core"/>
    <property type="match status" value="2"/>
</dbReference>
<organism evidence="3">
    <name type="scientific">uncultured prokaryote</name>
    <dbReference type="NCBI Taxonomy" id="198431"/>
    <lineage>
        <taxon>unclassified sequences</taxon>
        <taxon>environmental samples</taxon>
    </lineage>
</organism>